<dbReference type="SMART" id="SM00347">
    <property type="entry name" value="HTH_MARR"/>
    <property type="match status" value="1"/>
</dbReference>
<comment type="subcellular location">
    <subcellularLocation>
        <location evidence="1">Cytoplasm</location>
    </subcellularLocation>
</comment>
<dbReference type="Proteomes" id="UP001273531">
    <property type="component" value="Unassembled WGS sequence"/>
</dbReference>
<evidence type="ECO:0000256" key="5">
    <source>
        <dbReference type="ARBA" id="ARBA00023163"/>
    </source>
</evidence>
<organism evidence="7 8">
    <name type="scientific">Sphingomonas agrestis</name>
    <dbReference type="NCBI Taxonomy" id="3080540"/>
    <lineage>
        <taxon>Bacteria</taxon>
        <taxon>Pseudomonadati</taxon>
        <taxon>Pseudomonadota</taxon>
        <taxon>Alphaproteobacteria</taxon>
        <taxon>Sphingomonadales</taxon>
        <taxon>Sphingomonadaceae</taxon>
        <taxon>Sphingomonas</taxon>
    </lineage>
</organism>
<sequence>MPAAPLDDQLCFSLYATSMAINRAYKPILDQLGITYPQYLVLHALWEEDGRTIGAIAERLALESSTVTPLVKRLETAGFVARGRNPQDERQVHVHLTARGKAMREQCACLAETLAARSGMTGAQLGALNLQVKALWNALRTPAERD</sequence>
<reference evidence="7 8" key="1">
    <citation type="submission" date="2023-10" db="EMBL/GenBank/DDBJ databases">
        <title>Sphingomonas sp. HF-S4 16S ribosomal RNA gene Genome sequencing and assembly.</title>
        <authorList>
            <person name="Lee H."/>
        </authorList>
    </citation>
    <scope>NUCLEOTIDE SEQUENCE [LARGE SCALE GENOMIC DNA]</scope>
    <source>
        <strain evidence="7 8">HF-S4</strain>
    </source>
</reference>
<keyword evidence="4" id="KW-0238">DNA-binding</keyword>
<proteinExistence type="predicted"/>
<dbReference type="PROSITE" id="PS50995">
    <property type="entry name" value="HTH_MARR_2"/>
    <property type="match status" value="1"/>
</dbReference>
<feature type="domain" description="HTH marR-type" evidence="6">
    <location>
        <begin position="7"/>
        <end position="137"/>
    </location>
</feature>
<name>A0ABU3YD09_9SPHN</name>
<protein>
    <submittedName>
        <fullName evidence="7">MarR family transcriptional regulator</fullName>
    </submittedName>
</protein>
<evidence type="ECO:0000259" key="6">
    <source>
        <dbReference type="PROSITE" id="PS50995"/>
    </source>
</evidence>
<keyword evidence="8" id="KW-1185">Reference proteome</keyword>
<dbReference type="InterPro" id="IPR000835">
    <property type="entry name" value="HTH_MarR-typ"/>
</dbReference>
<dbReference type="InterPro" id="IPR036388">
    <property type="entry name" value="WH-like_DNA-bd_sf"/>
</dbReference>
<comment type="caution">
    <text evidence="7">The sequence shown here is derived from an EMBL/GenBank/DDBJ whole genome shotgun (WGS) entry which is preliminary data.</text>
</comment>
<accession>A0ABU3YD09</accession>
<evidence type="ECO:0000313" key="7">
    <source>
        <dbReference type="EMBL" id="MDV3459067.1"/>
    </source>
</evidence>
<dbReference type="RefSeq" id="WP_317228226.1">
    <property type="nucleotide sequence ID" value="NZ_JAWJEJ010000002.1"/>
</dbReference>
<dbReference type="PANTHER" id="PTHR33164">
    <property type="entry name" value="TRANSCRIPTIONAL REGULATOR, MARR FAMILY"/>
    <property type="match status" value="1"/>
</dbReference>
<keyword evidence="3" id="KW-0805">Transcription regulation</keyword>
<evidence type="ECO:0000313" key="8">
    <source>
        <dbReference type="Proteomes" id="UP001273531"/>
    </source>
</evidence>
<gene>
    <name evidence="7" type="ORF">RZN05_18860</name>
</gene>
<dbReference type="InterPro" id="IPR036390">
    <property type="entry name" value="WH_DNA-bd_sf"/>
</dbReference>
<evidence type="ECO:0000256" key="1">
    <source>
        <dbReference type="ARBA" id="ARBA00004496"/>
    </source>
</evidence>
<dbReference type="SUPFAM" id="SSF46785">
    <property type="entry name" value="Winged helix' DNA-binding domain"/>
    <property type="match status" value="1"/>
</dbReference>
<dbReference type="InterPro" id="IPR039422">
    <property type="entry name" value="MarR/SlyA-like"/>
</dbReference>
<dbReference type="Gene3D" id="1.10.10.10">
    <property type="entry name" value="Winged helix-like DNA-binding domain superfamily/Winged helix DNA-binding domain"/>
    <property type="match status" value="1"/>
</dbReference>
<dbReference type="Pfam" id="PF22381">
    <property type="entry name" value="Staph_reg_Sar_Rot"/>
    <property type="match status" value="1"/>
</dbReference>
<keyword evidence="2" id="KW-0963">Cytoplasm</keyword>
<evidence type="ECO:0000256" key="2">
    <source>
        <dbReference type="ARBA" id="ARBA00022490"/>
    </source>
</evidence>
<dbReference type="EMBL" id="JAWJEJ010000002">
    <property type="protein sequence ID" value="MDV3459067.1"/>
    <property type="molecule type" value="Genomic_DNA"/>
</dbReference>
<evidence type="ECO:0000256" key="3">
    <source>
        <dbReference type="ARBA" id="ARBA00023015"/>
    </source>
</evidence>
<keyword evidence="5" id="KW-0804">Transcription</keyword>
<evidence type="ECO:0000256" key="4">
    <source>
        <dbReference type="ARBA" id="ARBA00023125"/>
    </source>
</evidence>
<dbReference type="PANTHER" id="PTHR33164:SF5">
    <property type="entry name" value="ORGANIC HYDROPEROXIDE RESISTANCE TRANSCRIPTIONAL REGULATOR"/>
    <property type="match status" value="1"/>
</dbReference>
<dbReference type="InterPro" id="IPR055166">
    <property type="entry name" value="Transc_reg_Sar_Rot_HTH"/>
</dbReference>